<keyword evidence="4" id="KW-1185">Reference proteome</keyword>
<dbReference type="InterPro" id="IPR054726">
    <property type="entry name" value="Ubiq_DUF569-assoc"/>
</dbReference>
<feature type="region of interest" description="Disordered" evidence="1">
    <location>
        <begin position="70"/>
        <end position="89"/>
    </location>
</feature>
<dbReference type="PANTHER" id="PTHR31205:SF39">
    <property type="entry name" value="OS08G0164400 PROTEIN"/>
    <property type="match status" value="1"/>
</dbReference>
<feature type="domain" description="DUF569" evidence="2">
    <location>
        <begin position="296"/>
        <end position="370"/>
    </location>
</feature>
<name>A0A0E0AR81_9ORYZ</name>
<dbReference type="EnsemblPlants" id="OGLUM08G04060.1">
    <property type="protein sequence ID" value="OGLUM08G04060.1"/>
    <property type="gene ID" value="OGLUM08G04060"/>
</dbReference>
<reference evidence="3" key="1">
    <citation type="submission" date="2015-04" db="UniProtKB">
        <authorList>
            <consortium name="EnsemblPlants"/>
        </authorList>
    </citation>
    <scope>IDENTIFICATION</scope>
</reference>
<dbReference type="Gramene" id="OGLUM08G04060.1">
    <property type="protein sequence ID" value="OGLUM08G04060.1"/>
    <property type="gene ID" value="OGLUM08G04060"/>
</dbReference>
<accession>A0A0E0AR81</accession>
<evidence type="ECO:0000313" key="3">
    <source>
        <dbReference type="EnsemblPlants" id="OGLUM08G04060.1"/>
    </source>
</evidence>
<dbReference type="Pfam" id="PF22932">
    <property type="entry name" value="Ubiq_DUF_assoc"/>
    <property type="match status" value="1"/>
</dbReference>
<organism evidence="3">
    <name type="scientific">Oryza glumipatula</name>
    <dbReference type="NCBI Taxonomy" id="40148"/>
    <lineage>
        <taxon>Eukaryota</taxon>
        <taxon>Viridiplantae</taxon>
        <taxon>Streptophyta</taxon>
        <taxon>Embryophyta</taxon>
        <taxon>Tracheophyta</taxon>
        <taxon>Spermatophyta</taxon>
        <taxon>Magnoliopsida</taxon>
        <taxon>Liliopsida</taxon>
        <taxon>Poales</taxon>
        <taxon>Poaceae</taxon>
        <taxon>BOP clade</taxon>
        <taxon>Oryzoideae</taxon>
        <taxon>Oryzeae</taxon>
        <taxon>Oryzinae</taxon>
        <taxon>Oryza</taxon>
    </lineage>
</organism>
<protein>
    <recommendedName>
        <fullName evidence="2">DUF569 domain-containing protein</fullName>
    </recommendedName>
</protein>
<dbReference type="Proteomes" id="UP000026961">
    <property type="component" value="Chromosome 8"/>
</dbReference>
<proteinExistence type="predicted"/>
<reference evidence="3" key="2">
    <citation type="submission" date="2018-05" db="EMBL/GenBank/DDBJ databases">
        <title>OgluRS3 (Oryza glumaepatula Reference Sequence Version 3).</title>
        <authorList>
            <person name="Zhang J."/>
            <person name="Kudrna D."/>
            <person name="Lee S."/>
            <person name="Talag J."/>
            <person name="Welchert J."/>
            <person name="Wing R.A."/>
        </authorList>
    </citation>
    <scope>NUCLEOTIDE SEQUENCE [LARGE SCALE GENOMIC DNA]</scope>
</reference>
<evidence type="ECO:0000259" key="2">
    <source>
        <dbReference type="Pfam" id="PF22932"/>
    </source>
</evidence>
<feature type="region of interest" description="Disordered" evidence="1">
    <location>
        <begin position="172"/>
        <end position="191"/>
    </location>
</feature>
<evidence type="ECO:0000313" key="4">
    <source>
        <dbReference type="Proteomes" id="UP000026961"/>
    </source>
</evidence>
<sequence>MRVVVRHNGAVARITGRLRVAAATTAATGGEIADLHRPPPAQRHRGANGLLVELVRVVLGMARYEDSLPAESGFSPRRRRRRVISSSAPPTMPRFDDLYEMKPFCLRYAAQSAATTGLVQGRGDGDVRRGGARALRFMRGEGLGLRVLAMNGVLPDLDLDLDLDLDEHFPAHGGGRRRPRQADAAPGVIAFGPPRSLSHPQRLRSRRAHQRVPRWWFSTAPGPVVPQPLPPLPKDTWKPAQERSGRYLRFSKVVLACRCSVLVDANFEDEDTFLWEVVRVTRPGFLVRACFPFLLREIQFVDEGDLENISEGEIWTTVETRGRSVRLLREKIAELVGYDDFTMCVSDGRHGQFTPLLIDLPCRRETLNVVPVRPNTESYDQLIFPNPNALPSAEATDEDNATIEVAEKPQIVRVESTEMQSRTCAASFEQILYHEICCTHSLWSGPPVIDYG</sequence>
<dbReference type="PANTHER" id="PTHR31205">
    <property type="entry name" value="ACTIN CROSS-LINKING PROTEIN (DUF569)"/>
    <property type="match status" value="1"/>
</dbReference>
<dbReference type="AlphaFoldDB" id="A0A0E0AR81"/>
<dbReference type="STRING" id="40148.A0A0E0AR81"/>
<evidence type="ECO:0000256" key="1">
    <source>
        <dbReference type="SAM" id="MobiDB-lite"/>
    </source>
</evidence>
<dbReference type="HOGENOM" id="CLU_606067_0_0_1"/>